<protein>
    <recommendedName>
        <fullName evidence="4">DUF3455 domain-containing protein</fullName>
    </recommendedName>
</protein>
<gene>
    <name evidence="2" type="ORF">DSM104443_03372</name>
</gene>
<organism evidence="2 3">
    <name type="scientific">Usitatibacter rugosus</name>
    <dbReference type="NCBI Taxonomy" id="2732067"/>
    <lineage>
        <taxon>Bacteria</taxon>
        <taxon>Pseudomonadati</taxon>
        <taxon>Pseudomonadota</taxon>
        <taxon>Betaproteobacteria</taxon>
        <taxon>Nitrosomonadales</taxon>
        <taxon>Usitatibacteraceae</taxon>
        <taxon>Usitatibacter</taxon>
    </lineage>
</organism>
<dbReference type="RefSeq" id="WP_171094368.1">
    <property type="nucleotide sequence ID" value="NZ_CP053069.1"/>
</dbReference>
<dbReference type="PANTHER" id="PTHR35567">
    <property type="entry name" value="MALATE DEHYDROGENASE (AFU_ORTHOLOGUE AFUA_2G13800)"/>
    <property type="match status" value="1"/>
</dbReference>
<dbReference type="AlphaFoldDB" id="A0A6M4H392"/>
<accession>A0A6M4H392</accession>
<dbReference type="InterPro" id="IPR021851">
    <property type="entry name" value="DUF3455"/>
</dbReference>
<reference evidence="2 3" key="1">
    <citation type="submission" date="2020-04" db="EMBL/GenBank/DDBJ databases">
        <title>Usitatibacter rugosus gen. nov., sp. nov. and Usitatibacter palustris sp. nov., novel members of Usitatibacteraceae fam. nov. within the order Nitrosomonadales isolated from soil.</title>
        <authorList>
            <person name="Huber K.J."/>
            <person name="Neumann-Schaal M."/>
            <person name="Geppert A."/>
            <person name="Luckner M."/>
            <person name="Wanner G."/>
            <person name="Overmann J."/>
        </authorList>
    </citation>
    <scope>NUCLEOTIDE SEQUENCE [LARGE SCALE GENOMIC DNA]</scope>
    <source>
        <strain evidence="2 3">0125_3</strain>
    </source>
</reference>
<dbReference type="PANTHER" id="PTHR35567:SF1">
    <property type="entry name" value="CONSERVED FUNGAL PROTEIN (AFU_ORTHOLOGUE AFUA_1G14230)"/>
    <property type="match status" value="1"/>
</dbReference>
<feature type="signal peptide" evidence="1">
    <location>
        <begin position="1"/>
        <end position="20"/>
    </location>
</feature>
<keyword evidence="1" id="KW-0732">Signal</keyword>
<keyword evidence="3" id="KW-1185">Reference proteome</keyword>
<dbReference type="KEGG" id="uru:DSM104443_03372"/>
<proteinExistence type="predicted"/>
<dbReference type="EMBL" id="CP053069">
    <property type="protein sequence ID" value="QJR12287.1"/>
    <property type="molecule type" value="Genomic_DNA"/>
</dbReference>
<feature type="chain" id="PRO_5026940505" description="DUF3455 domain-containing protein" evidence="1">
    <location>
        <begin position="21"/>
        <end position="162"/>
    </location>
</feature>
<evidence type="ECO:0008006" key="4">
    <source>
        <dbReference type="Google" id="ProtNLM"/>
    </source>
</evidence>
<evidence type="ECO:0000256" key="1">
    <source>
        <dbReference type="SAM" id="SignalP"/>
    </source>
</evidence>
<dbReference type="Proteomes" id="UP000501534">
    <property type="component" value="Chromosome"/>
</dbReference>
<dbReference type="Pfam" id="PF11937">
    <property type="entry name" value="DUF3455"/>
    <property type="match status" value="1"/>
</dbReference>
<name>A0A6M4H392_9PROT</name>
<evidence type="ECO:0000313" key="2">
    <source>
        <dbReference type="EMBL" id="QJR12287.1"/>
    </source>
</evidence>
<sequence>MKRNIVFLAVATSVALSAVAQTPEAVTPKGVKPAMTLVGSGPLGYECKNTDGKFAWAGPVPNAKLTDKAGKEVGKYVAGPKWELADGSTVTGKQVAVSPAAAGSIPLQLVDASGGTKQFDGVVNIQRINTKGGVAPADVCDAKSVGTKKEVMYSADYVFFKK</sequence>
<evidence type="ECO:0000313" key="3">
    <source>
        <dbReference type="Proteomes" id="UP000501534"/>
    </source>
</evidence>